<feature type="non-terminal residue" evidence="1">
    <location>
        <position position="142"/>
    </location>
</feature>
<feature type="non-terminal residue" evidence="1">
    <location>
        <position position="1"/>
    </location>
</feature>
<sequence>VQEGLCELAFTVGPRERHAFEEAQRYLAGTSQPHLAMLDFDLSGAARLDVRLWARAGTGAGVFVSVRVERAPPNHVVANAQKAREQIAARAGGAIVGHPRLDLELHCAALGRNGGGAPVVEALAAAYGLEDSRALHAAGYER</sequence>
<keyword evidence="2" id="KW-1185">Reference proteome</keyword>
<dbReference type="EMBL" id="JAFCMP010000189">
    <property type="protein sequence ID" value="KAG5183812.1"/>
    <property type="molecule type" value="Genomic_DNA"/>
</dbReference>
<dbReference type="AlphaFoldDB" id="A0A835YXY6"/>
<organism evidence="1 2">
    <name type="scientific">Tribonema minus</name>
    <dbReference type="NCBI Taxonomy" id="303371"/>
    <lineage>
        <taxon>Eukaryota</taxon>
        <taxon>Sar</taxon>
        <taxon>Stramenopiles</taxon>
        <taxon>Ochrophyta</taxon>
        <taxon>PX clade</taxon>
        <taxon>Xanthophyceae</taxon>
        <taxon>Tribonematales</taxon>
        <taxon>Tribonemataceae</taxon>
        <taxon>Tribonema</taxon>
    </lineage>
</organism>
<name>A0A835YXY6_9STRA</name>
<proteinExistence type="predicted"/>
<accession>A0A835YXY6</accession>
<comment type="caution">
    <text evidence="1">The sequence shown here is derived from an EMBL/GenBank/DDBJ whole genome shotgun (WGS) entry which is preliminary data.</text>
</comment>
<evidence type="ECO:0000313" key="1">
    <source>
        <dbReference type="EMBL" id="KAG5183812.1"/>
    </source>
</evidence>
<dbReference type="Proteomes" id="UP000664859">
    <property type="component" value="Unassembled WGS sequence"/>
</dbReference>
<gene>
    <name evidence="1" type="ORF">JKP88DRAFT_154319</name>
</gene>
<protein>
    <submittedName>
        <fullName evidence="1">Uncharacterized protein</fullName>
    </submittedName>
</protein>
<reference evidence="1" key="1">
    <citation type="submission" date="2021-02" db="EMBL/GenBank/DDBJ databases">
        <title>First Annotated Genome of the Yellow-green Alga Tribonema minus.</title>
        <authorList>
            <person name="Mahan K.M."/>
        </authorList>
    </citation>
    <scope>NUCLEOTIDE SEQUENCE</scope>
    <source>
        <strain evidence="1">UTEX B ZZ1240</strain>
    </source>
</reference>
<evidence type="ECO:0000313" key="2">
    <source>
        <dbReference type="Proteomes" id="UP000664859"/>
    </source>
</evidence>